<evidence type="ECO:0000256" key="4">
    <source>
        <dbReference type="ARBA" id="ARBA00022679"/>
    </source>
</evidence>
<evidence type="ECO:0000256" key="5">
    <source>
        <dbReference type="ARBA" id="ARBA00047445"/>
    </source>
</evidence>
<dbReference type="Proteomes" id="UP000177894">
    <property type="component" value="Chromosome"/>
</dbReference>
<dbReference type="InterPro" id="IPR027277">
    <property type="entry name" value="NadC/ModD"/>
</dbReference>
<evidence type="ECO:0000256" key="1">
    <source>
        <dbReference type="ARBA" id="ARBA00009400"/>
    </source>
</evidence>
<dbReference type="SUPFAM" id="SSF51690">
    <property type="entry name" value="Nicotinate/Quinolinate PRTase C-terminal domain-like"/>
    <property type="match status" value="1"/>
</dbReference>
<dbReference type="CDD" id="cd01573">
    <property type="entry name" value="modD_like"/>
    <property type="match status" value="1"/>
</dbReference>
<dbReference type="Pfam" id="PF02749">
    <property type="entry name" value="QRPTase_N"/>
    <property type="match status" value="1"/>
</dbReference>
<name>A0ABN4TIA5_9CLOT</name>
<dbReference type="PANTHER" id="PTHR32179:SF4">
    <property type="entry name" value="PYROPHOSPHORYLASE MODD-RELATED"/>
    <property type="match status" value="1"/>
</dbReference>
<reference evidence="9 10" key="1">
    <citation type="submission" date="2016-10" db="EMBL/GenBank/DDBJ databases">
        <title>Complete Genome Sequence of Acetogen Clostridium formicoaceticum ATCC 27076.</title>
        <authorList>
            <person name="Bao T."/>
            <person name="Cheng C."/>
            <person name="Zhao J."/>
            <person name="Yang S.-T."/>
            <person name="Wang J."/>
            <person name="Wang M."/>
        </authorList>
    </citation>
    <scope>NUCLEOTIDE SEQUENCE [LARGE SCALE GENOMIC DNA]</scope>
    <source>
        <strain evidence="9 10">ATCC 27076</strain>
    </source>
</reference>
<dbReference type="PIRSF" id="PIRSF006250">
    <property type="entry name" value="NadC_ModD"/>
    <property type="match status" value="1"/>
</dbReference>
<evidence type="ECO:0000313" key="10">
    <source>
        <dbReference type="Proteomes" id="UP000177894"/>
    </source>
</evidence>
<dbReference type="RefSeq" id="WP_070973424.1">
    <property type="nucleotide sequence ID" value="NZ_CP017603.1"/>
</dbReference>
<comment type="catalytic activity">
    <reaction evidence="5">
        <text>nicotinate beta-D-ribonucleotide + CO2 + diphosphate = quinolinate + 5-phospho-alpha-D-ribose 1-diphosphate + 2 H(+)</text>
        <dbReference type="Rhea" id="RHEA:12733"/>
        <dbReference type="ChEBI" id="CHEBI:15378"/>
        <dbReference type="ChEBI" id="CHEBI:16526"/>
        <dbReference type="ChEBI" id="CHEBI:29959"/>
        <dbReference type="ChEBI" id="CHEBI:33019"/>
        <dbReference type="ChEBI" id="CHEBI:57502"/>
        <dbReference type="ChEBI" id="CHEBI:58017"/>
        <dbReference type="EC" id="2.4.2.19"/>
    </reaction>
</comment>
<evidence type="ECO:0000256" key="2">
    <source>
        <dbReference type="ARBA" id="ARBA00019205"/>
    </source>
</evidence>
<dbReference type="PANTHER" id="PTHR32179">
    <property type="entry name" value="NICOTINATE-NUCLEOTIDE PYROPHOSPHORYLASE [CARBOXYLATING]"/>
    <property type="match status" value="1"/>
</dbReference>
<evidence type="ECO:0000256" key="3">
    <source>
        <dbReference type="ARBA" id="ARBA00022676"/>
    </source>
</evidence>
<keyword evidence="3 6" id="KW-0328">Glycosyltransferase</keyword>
<dbReference type="NCBIfam" id="TIGR01334">
    <property type="entry name" value="modD"/>
    <property type="match status" value="1"/>
</dbReference>
<dbReference type="Pfam" id="PF01729">
    <property type="entry name" value="QRPTase_C"/>
    <property type="match status" value="1"/>
</dbReference>
<gene>
    <name evidence="9" type="ORF">BJL90_19215</name>
</gene>
<sequence>MMYINDETIERFLKEDVSYIDLTTLVMGIGNEKGQICFTTREDMVLSGVEEVLRIFGKLGIKTIQSLPSGTIIKSGETFIIAEGLASNLHMAWKVSLNILEYCCGIATRTKRLVDKARSVNPKISIVSTRKSFPGTKELVIKSIIAGGAFPHRLGLSETILIFKQHVNFLGDFEGLSQIIGQIKINACEKKIIVEVENETEAMLIAGTDIDGLQFDKVPISDLRSLVEKVRHINPQLTLIAAGGINESNIEGYASTDVDAIATSSVYFGKPADIKVTIDKY</sequence>
<dbReference type="Gene3D" id="3.20.20.70">
    <property type="entry name" value="Aldolase class I"/>
    <property type="match status" value="1"/>
</dbReference>
<feature type="domain" description="Quinolinate phosphoribosyl transferase C-terminal" evidence="7">
    <location>
        <begin position="106"/>
        <end position="274"/>
    </location>
</feature>
<dbReference type="InterPro" id="IPR037128">
    <property type="entry name" value="Quinolinate_PRibosylTase_N_sf"/>
</dbReference>
<feature type="domain" description="Quinolinate phosphoribosyl transferase N-terminal" evidence="8">
    <location>
        <begin position="21"/>
        <end position="104"/>
    </location>
</feature>
<keyword evidence="10" id="KW-1185">Reference proteome</keyword>
<organism evidence="9 10">
    <name type="scientific">Clostridium formicaceticum</name>
    <dbReference type="NCBI Taxonomy" id="1497"/>
    <lineage>
        <taxon>Bacteria</taxon>
        <taxon>Bacillati</taxon>
        <taxon>Bacillota</taxon>
        <taxon>Clostridia</taxon>
        <taxon>Eubacteriales</taxon>
        <taxon>Clostridiaceae</taxon>
        <taxon>Clostridium</taxon>
    </lineage>
</organism>
<dbReference type="InterPro" id="IPR002638">
    <property type="entry name" value="Quinolinate_PRibosylTrfase_C"/>
</dbReference>
<dbReference type="InterPro" id="IPR022412">
    <property type="entry name" value="Quinolinate_PRibosylTrfase_N"/>
</dbReference>
<keyword evidence="4 6" id="KW-0808">Transferase</keyword>
<dbReference type="EMBL" id="CP017603">
    <property type="protein sequence ID" value="AOY78466.1"/>
    <property type="molecule type" value="Genomic_DNA"/>
</dbReference>
<evidence type="ECO:0000256" key="6">
    <source>
        <dbReference type="PIRNR" id="PIRNR006250"/>
    </source>
</evidence>
<dbReference type="InterPro" id="IPR036068">
    <property type="entry name" value="Nicotinate_pribotase-like_C"/>
</dbReference>
<comment type="similarity">
    <text evidence="1 6">Belongs to the NadC/ModD family.</text>
</comment>
<dbReference type="SUPFAM" id="SSF54675">
    <property type="entry name" value="Nicotinate/Quinolinate PRTase N-terminal domain-like"/>
    <property type="match status" value="1"/>
</dbReference>
<dbReference type="InterPro" id="IPR013785">
    <property type="entry name" value="Aldolase_TIM"/>
</dbReference>
<evidence type="ECO:0000259" key="7">
    <source>
        <dbReference type="Pfam" id="PF01729"/>
    </source>
</evidence>
<protein>
    <recommendedName>
        <fullName evidence="2">Putative pyrophosphorylase ModD</fullName>
    </recommendedName>
</protein>
<evidence type="ECO:0000313" key="9">
    <source>
        <dbReference type="EMBL" id="AOY78466.1"/>
    </source>
</evidence>
<accession>A0ABN4TIA5</accession>
<dbReference type="InterPro" id="IPR006242">
    <property type="entry name" value="ModD"/>
</dbReference>
<proteinExistence type="inferred from homology"/>
<dbReference type="Gene3D" id="3.90.1170.20">
    <property type="entry name" value="Quinolinate phosphoribosyl transferase, N-terminal domain"/>
    <property type="match status" value="1"/>
</dbReference>
<evidence type="ECO:0000259" key="8">
    <source>
        <dbReference type="Pfam" id="PF02749"/>
    </source>
</evidence>